<dbReference type="Pfam" id="PF04305">
    <property type="entry name" value="DUF455"/>
    <property type="match status" value="1"/>
</dbReference>
<dbReference type="SUPFAM" id="SSF47240">
    <property type="entry name" value="Ferritin-like"/>
    <property type="match status" value="1"/>
</dbReference>
<dbReference type="InterPro" id="IPR036922">
    <property type="entry name" value="Rieske_2Fe-2S_sf"/>
</dbReference>
<dbReference type="AlphaFoldDB" id="A0A0K6FYU5"/>
<protein>
    <submittedName>
        <fullName evidence="2">Acetyl-CoA carboxylase</fullName>
    </submittedName>
</protein>
<dbReference type="InterPro" id="IPR009078">
    <property type="entry name" value="Ferritin-like_SF"/>
</dbReference>
<dbReference type="SUPFAM" id="SSF50022">
    <property type="entry name" value="ISP domain"/>
    <property type="match status" value="1"/>
</dbReference>
<dbReference type="Proteomes" id="UP000044841">
    <property type="component" value="Unassembled WGS sequence"/>
</dbReference>
<accession>A0A0K6FYU5</accession>
<dbReference type="GO" id="GO:0051537">
    <property type="term" value="F:2 iron, 2 sulfur cluster binding"/>
    <property type="evidence" value="ECO:0007669"/>
    <property type="project" value="InterPro"/>
</dbReference>
<dbReference type="PANTHER" id="PTHR42782:SF2">
    <property type="entry name" value="3-OXOACYL-[ACYL-CARRIER-PROTEIN] SYNTHASE-LIKE PROTEIN"/>
    <property type="match status" value="1"/>
</dbReference>
<dbReference type="EMBL" id="CYGV01001236">
    <property type="protein sequence ID" value="CUA71430.1"/>
    <property type="molecule type" value="Genomic_DNA"/>
</dbReference>
<evidence type="ECO:0000256" key="1">
    <source>
        <dbReference type="SAM" id="MobiDB-lite"/>
    </source>
</evidence>
<feature type="compositionally biased region" description="Basic and acidic residues" evidence="1">
    <location>
        <begin position="1191"/>
        <end position="1210"/>
    </location>
</feature>
<organism evidence="2 3">
    <name type="scientific">Rhizoctonia solani</name>
    <dbReference type="NCBI Taxonomy" id="456999"/>
    <lineage>
        <taxon>Eukaryota</taxon>
        <taxon>Fungi</taxon>
        <taxon>Dikarya</taxon>
        <taxon>Basidiomycota</taxon>
        <taxon>Agaricomycotina</taxon>
        <taxon>Agaricomycetes</taxon>
        <taxon>Cantharellales</taxon>
        <taxon>Ceratobasidiaceae</taxon>
        <taxon>Rhizoctonia</taxon>
    </lineage>
</organism>
<proteinExistence type="predicted"/>
<evidence type="ECO:0000313" key="3">
    <source>
        <dbReference type="Proteomes" id="UP000044841"/>
    </source>
</evidence>
<name>A0A0K6FYU5_9AGAM</name>
<reference evidence="2 3" key="1">
    <citation type="submission" date="2015-07" db="EMBL/GenBank/DDBJ databases">
        <authorList>
            <person name="Noorani M."/>
        </authorList>
    </citation>
    <scope>NUCLEOTIDE SEQUENCE [LARGE SCALE GENOMIC DNA]</scope>
    <source>
        <strain evidence="2">BBA 69670</strain>
    </source>
</reference>
<gene>
    <name evidence="2" type="ORF">RSOLAG22IIIB_09539</name>
</gene>
<keyword evidence="3" id="KW-1185">Reference proteome</keyword>
<dbReference type="InterPro" id="IPR007402">
    <property type="entry name" value="DUF455"/>
</dbReference>
<evidence type="ECO:0000313" key="2">
    <source>
        <dbReference type="EMBL" id="CUA71430.1"/>
    </source>
</evidence>
<sequence>MVTTAIAPRSQLHSGWVDFSLGNINDRIERLDWSELGSNFSNGIFEAELEPEMEDDEYAMPLPRRILEDLNDENLDIEALQERFAELKAKGSFSPYKNKTMFLLDMLDNIPRHRLSTAHLKLIMWVMEEAGCRDMPTFYELRQTQKHLKALCGIEAHHYKSSRGNTFDMLDIPQLVGRDLSNPIVAPHLVFYPEDSGDTLAESWQADKWKENIPLEQLTPMYSSGGKSYYVNELARLHDGRYVIPQKWITRDGLLTADCRLVSWRSVPGDEQNSGLHVFNNIIHVPSTAFASNYFDIMEFMEPNSYRFTDDSRSFQENMPNPLRDLTDGSEELLSCFIKPWCDDVSGGRSKQYQPHNNIYLSHANLPGHLLNQEYFVRFVSTTTHASSVEQFEAVKQQLDANNKDPIRVYNSVTRRHVRLRIFILSLPADNRAQSEISSHVAGGNRLCRVKDPTAQDLIIQLIARGRELKKQLKKPKEQIDNSEMIKLQTEWLKTQPALPFNILFQIHGLDPHRDTPVEILHTILLGVEKYAWYMFHSSIQPSALKKFETRLQSSSILGLDVDPIRASYIVNYRNGLIGRQLKMLMQLTVFHVHDLLSPAAFSIIKAVGELGAVLWYSRIDHLEQYLADLSVLVANVLDAFAQFDPRRIVIKMKLHILVHLAEDIRNHGPAVRFSTEVFECYNGVFRMCSVLSNHQAPSQDIARKMIDLERFRHIASGGFWETDTGVERASEDVRRYFETNLQLQTHLGWVQPETVDPGKIQLQSKKKERKLYWKDTVGGKAGINGIFWEERIWYEDPEIEEMTAAVVCPWHRYDFDLKTGESSTGLKACAYPVELRDRDVWIGVPGQGEWEVVEKRPVSEDFAESKSCVKSNTGVIEPANSGITATLESMTLHDNEPEPRTLMEWACRILNTANPEKKVELTRRAAAAWRTGKITSTGQKKVNLPLPPDVPPRENLVTVEPGKVGKRGKAGSERSRIAILHALANIEQWAIDLAWDIIARFGAVKVAGESLPPQFFADWVKVAEDEAKHFSLLSSRLTQLGTYYGSQAVHAGLWDSATRTAHSLSARLCIIHLVHEARGLDVNPVTINKFKAAGDNESVKVLEVIHWDEVTHVTAGHRWFTWACNLLEEDPVHSFRREVKAHFSGALKAGLTYTLTEEIVAYIIIIYQGPFNTADRARAGMSPDFYEDLRGEASESREVKEGTQPRGKDSALLTLEDATTKPGQNVGADGSVEVSYQ</sequence>
<dbReference type="PANTHER" id="PTHR42782">
    <property type="entry name" value="SI:CH73-314G15.3"/>
    <property type="match status" value="1"/>
</dbReference>
<feature type="region of interest" description="Disordered" evidence="1">
    <location>
        <begin position="1191"/>
        <end position="1238"/>
    </location>
</feature>
<dbReference type="Gene3D" id="2.102.10.10">
    <property type="entry name" value="Rieske [2Fe-2S] iron-sulphur domain"/>
    <property type="match status" value="1"/>
</dbReference>
<dbReference type="CDD" id="cd00657">
    <property type="entry name" value="Ferritin_like"/>
    <property type="match status" value="1"/>
</dbReference>